<protein>
    <recommendedName>
        <fullName evidence="1">Outer membrane protein beta-barrel domain-containing protein</fullName>
    </recommendedName>
</protein>
<dbReference type="InterPro" id="IPR025665">
    <property type="entry name" value="Beta-barrel_OMP_2"/>
</dbReference>
<dbReference type="Pfam" id="PF13568">
    <property type="entry name" value="OMP_b-brl_2"/>
    <property type="match status" value="1"/>
</dbReference>
<dbReference type="AlphaFoldDB" id="A0A3B0VBF2"/>
<sequence length="243" mass="26842">MSINKFRKIVFLLVFTLSNGLFAQDVAQTTSSLPLLYGAKIGSVVSGFNNTQPHTGQKLGFMVGGIVEYKLPNQISVQAEPSYMQRGGSYVRFSDDSRFGGGFVNPPVYTTNNTVTIHTVDLPILGKYTFKAIGNFTPNVVLGPSVSFLLWADNNFERTYYYNQTFNTVNGYEVITSEYEPYQIGATAGVGGEVSLGNLRLLIDFRYRYGFTPDKKGYSYIDLSAVQGDLTSNSYYFTIGIGL</sequence>
<evidence type="ECO:0000259" key="1">
    <source>
        <dbReference type="Pfam" id="PF13568"/>
    </source>
</evidence>
<dbReference type="EMBL" id="UOES01000529">
    <property type="protein sequence ID" value="VAW29194.1"/>
    <property type="molecule type" value="Genomic_DNA"/>
</dbReference>
<evidence type="ECO:0000313" key="2">
    <source>
        <dbReference type="EMBL" id="VAW29194.1"/>
    </source>
</evidence>
<gene>
    <name evidence="2" type="ORF">MNBD_BACTEROID06-973</name>
</gene>
<proteinExistence type="predicted"/>
<accession>A0A3B0VBF2</accession>
<reference evidence="2" key="1">
    <citation type="submission" date="2018-06" db="EMBL/GenBank/DDBJ databases">
        <authorList>
            <person name="Zhirakovskaya E."/>
        </authorList>
    </citation>
    <scope>NUCLEOTIDE SEQUENCE</scope>
</reference>
<feature type="domain" description="Outer membrane protein beta-barrel" evidence="1">
    <location>
        <begin position="27"/>
        <end position="213"/>
    </location>
</feature>
<name>A0A3B0VBF2_9ZZZZ</name>
<organism evidence="2">
    <name type="scientific">hydrothermal vent metagenome</name>
    <dbReference type="NCBI Taxonomy" id="652676"/>
    <lineage>
        <taxon>unclassified sequences</taxon>
        <taxon>metagenomes</taxon>
        <taxon>ecological metagenomes</taxon>
    </lineage>
</organism>
<dbReference type="Gene3D" id="2.40.160.20">
    <property type="match status" value="1"/>
</dbReference>